<evidence type="ECO:0000256" key="1">
    <source>
        <dbReference type="SAM" id="MobiDB-lite"/>
    </source>
</evidence>
<dbReference type="AlphaFoldDB" id="A0A836KCB4"/>
<keyword evidence="3" id="KW-1185">Reference proteome</keyword>
<dbReference type="GeneID" id="92512531"/>
<evidence type="ECO:0008006" key="4">
    <source>
        <dbReference type="Google" id="ProtNLM"/>
    </source>
</evidence>
<organism evidence="2 3">
    <name type="scientific">Leishmania martiniquensis</name>
    <dbReference type="NCBI Taxonomy" id="1580590"/>
    <lineage>
        <taxon>Eukaryota</taxon>
        <taxon>Discoba</taxon>
        <taxon>Euglenozoa</taxon>
        <taxon>Kinetoplastea</taxon>
        <taxon>Metakinetoplastina</taxon>
        <taxon>Trypanosomatida</taxon>
        <taxon>Trypanosomatidae</taxon>
        <taxon>Leishmaniinae</taxon>
        <taxon>Leishmania</taxon>
    </lineage>
</organism>
<reference evidence="2 3" key="1">
    <citation type="submission" date="2021-03" db="EMBL/GenBank/DDBJ databases">
        <title>Leishmania (Mundinia) martiniquensis Genome sequencing and assembly.</title>
        <authorList>
            <person name="Almutairi H."/>
            <person name="Gatherer D."/>
        </authorList>
    </citation>
    <scope>NUCLEOTIDE SEQUENCE [LARGE SCALE GENOMIC DNA]</scope>
    <source>
        <strain evidence="2">LSCM1</strain>
    </source>
</reference>
<dbReference type="EMBL" id="JAFEUZ010000034">
    <property type="protein sequence ID" value="KAG5468456.1"/>
    <property type="molecule type" value="Genomic_DNA"/>
</dbReference>
<feature type="region of interest" description="Disordered" evidence="1">
    <location>
        <begin position="137"/>
        <end position="164"/>
    </location>
</feature>
<sequence length="675" mass="74078">MDSTVSLSAASAESDPLLARLQDAYTRQKRQVTAQKRKKVDAELQAAAAYCSDLPVSLELLSESTVSLFNELKQLLECRHEQWNTPHREAELLQRIRQQTNRELRECMSFIEDGYTSGFQKLLREGRLQERRESLLQAAAPTSSTEIPAAKKMHDAAGSSPESVSKTVATPAHLTVREALSASLSLMAESLAVLLQCEVVRVYLYDSHAHLQCVAQFPYRAKHADPMQSSYLAMMSVREVHHIVCHERLVVNGSLSKSHGTGDGIASAGVRVVGSSGAVSGLEDIRTCLLLPIFSPEGAGKPYGMMHAVNKQCPTSLGLAADDSAEAAHIGFTVNDEILGSSVARVLGTILSRYPVDSFFASGVGEKLRRTAFPGDAEVRSLTAHLSPVLVDEVQEAVEVAQRALSDLTPILVHRVPMDAIYEARTAAGEVRRRKLAVLGPREGALSTVEFNVRCMNELWESSRADNVVLHKQYRALEEQQHRTRLLLRNLLDGVAAARAMPLSAEVAQFLHNLEMYGRSERTERMATYVSEQILAIPPVAVRGPGAAGSRRDSPDPGAGICKEQRHMDDSEVHALRNRHARLNTVTPASLHFDGPSGVRSYTSDPTQKREQVRFIDELCRLATEKPSLPSGRRGDCRRLATPSSVSTVAHAAAARGRLRGVKLKEYPFERPFKL</sequence>
<dbReference type="OrthoDB" id="272073at2759"/>
<evidence type="ECO:0000313" key="3">
    <source>
        <dbReference type="Proteomes" id="UP000673552"/>
    </source>
</evidence>
<dbReference type="RefSeq" id="XP_067175394.1">
    <property type="nucleotide sequence ID" value="XM_067320019.1"/>
</dbReference>
<comment type="caution">
    <text evidence="2">The sequence shown here is derived from an EMBL/GenBank/DDBJ whole genome shotgun (WGS) entry which is preliminary data.</text>
</comment>
<name>A0A836KCB4_9TRYP</name>
<evidence type="ECO:0000313" key="2">
    <source>
        <dbReference type="EMBL" id="KAG5468456.1"/>
    </source>
</evidence>
<gene>
    <name evidence="2" type="ORF">LSCM1_02436</name>
</gene>
<accession>A0A836KCB4</accession>
<proteinExistence type="predicted"/>
<dbReference type="Proteomes" id="UP000673552">
    <property type="component" value="Chromosome 34"/>
</dbReference>
<dbReference type="KEGG" id="lmat:92512531"/>
<protein>
    <recommendedName>
        <fullName evidence="4">GAF domain-containing protein</fullName>
    </recommendedName>
</protein>